<reference evidence="2 3" key="1">
    <citation type="journal article" date="2024" name="Nat. Commun.">
        <title>Phylogenomics reveals the evolutionary origins of lichenization in chlorophyte algae.</title>
        <authorList>
            <person name="Puginier C."/>
            <person name="Libourel C."/>
            <person name="Otte J."/>
            <person name="Skaloud P."/>
            <person name="Haon M."/>
            <person name="Grisel S."/>
            <person name="Petersen M."/>
            <person name="Berrin J.G."/>
            <person name="Delaux P.M."/>
            <person name="Dal Grande F."/>
            <person name="Keller J."/>
        </authorList>
    </citation>
    <scope>NUCLEOTIDE SEQUENCE [LARGE SCALE GENOMIC DNA]</scope>
    <source>
        <strain evidence="2 3">SAG 245.80</strain>
    </source>
</reference>
<evidence type="ECO:0000313" key="3">
    <source>
        <dbReference type="Proteomes" id="UP001445335"/>
    </source>
</evidence>
<feature type="region of interest" description="Disordered" evidence="1">
    <location>
        <begin position="70"/>
        <end position="96"/>
    </location>
</feature>
<dbReference type="Pfam" id="PF11360">
    <property type="entry name" value="DUF3110"/>
    <property type="match status" value="1"/>
</dbReference>
<name>A0AAW1RY49_9CHLO</name>
<feature type="region of interest" description="Disordered" evidence="1">
    <location>
        <begin position="117"/>
        <end position="141"/>
    </location>
</feature>
<dbReference type="Proteomes" id="UP001445335">
    <property type="component" value="Unassembled WGS sequence"/>
</dbReference>
<feature type="compositionally biased region" description="Low complexity" evidence="1">
    <location>
        <begin position="76"/>
        <end position="94"/>
    </location>
</feature>
<accession>A0AAW1RY49</accession>
<evidence type="ECO:0000313" key="2">
    <source>
        <dbReference type="EMBL" id="KAK9838318.1"/>
    </source>
</evidence>
<comment type="caution">
    <text evidence="2">The sequence shown here is derived from an EMBL/GenBank/DDBJ whole genome shotgun (WGS) entry which is preliminary data.</text>
</comment>
<keyword evidence="3" id="KW-1185">Reference proteome</keyword>
<organism evidence="2 3">
    <name type="scientific">Elliptochloris bilobata</name>
    <dbReference type="NCBI Taxonomy" id="381761"/>
    <lineage>
        <taxon>Eukaryota</taxon>
        <taxon>Viridiplantae</taxon>
        <taxon>Chlorophyta</taxon>
        <taxon>core chlorophytes</taxon>
        <taxon>Trebouxiophyceae</taxon>
        <taxon>Trebouxiophyceae incertae sedis</taxon>
        <taxon>Elliptochloris clade</taxon>
        <taxon>Elliptochloris</taxon>
    </lineage>
</organism>
<protein>
    <submittedName>
        <fullName evidence="2">Uncharacterized protein</fullName>
    </submittedName>
</protein>
<feature type="region of interest" description="Disordered" evidence="1">
    <location>
        <begin position="295"/>
        <end position="321"/>
    </location>
</feature>
<dbReference type="EMBL" id="JALJOU010000019">
    <property type="protein sequence ID" value="KAK9838318.1"/>
    <property type="molecule type" value="Genomic_DNA"/>
</dbReference>
<proteinExistence type="predicted"/>
<evidence type="ECO:0000256" key="1">
    <source>
        <dbReference type="SAM" id="MobiDB-lite"/>
    </source>
</evidence>
<dbReference type="AlphaFoldDB" id="A0AAW1RY49"/>
<dbReference type="InterPro" id="IPR021503">
    <property type="entry name" value="DUF3110"/>
</dbReference>
<gene>
    <name evidence="2" type="ORF">WJX81_004326</name>
</gene>
<sequence>MAAGLLNLQCGRLVAQSLSPRLHSPRQCAGARACPVTCSSSNPSGHTPSASGPWHGACRPDLIEEWKALRPRPSLGDSSGVSTSGRDSSSGLTGAARGYSSLEDSWDLDDGGYTPLSSNLPTAPAHGEAWRGGSGGGSAAPSGFDKQSYELWQYTNSLHYSTADAGDLWRTLTNVHVILFGVGDFETEGIYSLRALRREDNLPQDTIIAFEDDDDAVRYAGLLEATMVHKPHVCPITPQELLEFCREAGYSCRLEPRGTLLIPPDHNVGLTDWERSLRLREGQFSVLARDPVERQPGPALFSAPEYQGPTNNAGAYTPPVPSSLEEAKALLERCLPRDK</sequence>